<dbReference type="InterPro" id="IPR023210">
    <property type="entry name" value="NADP_OxRdtase_dom"/>
</dbReference>
<evidence type="ECO:0000313" key="8">
    <source>
        <dbReference type="EMBL" id="TPX17979.1"/>
    </source>
</evidence>
<dbReference type="InParanoid" id="A0A507BKJ3"/>
<dbReference type="Pfam" id="PF00135">
    <property type="entry name" value="COesterase"/>
    <property type="match status" value="1"/>
</dbReference>
<evidence type="ECO:0000256" key="3">
    <source>
        <dbReference type="ARBA" id="ARBA00023002"/>
    </source>
</evidence>
<evidence type="ECO:0000256" key="4">
    <source>
        <dbReference type="SAM" id="MobiDB-lite"/>
    </source>
</evidence>
<dbReference type="InterPro" id="IPR029058">
    <property type="entry name" value="AB_hydrolase_fold"/>
</dbReference>
<feature type="domain" description="Carboxylesterase type B" evidence="6">
    <location>
        <begin position="518"/>
        <end position="953"/>
    </location>
</feature>
<evidence type="ECO:0000313" key="9">
    <source>
        <dbReference type="Proteomes" id="UP000319257"/>
    </source>
</evidence>
<keyword evidence="5" id="KW-0472">Membrane</keyword>
<dbReference type="Gene3D" id="3.20.20.100">
    <property type="entry name" value="NADP-dependent oxidoreductase domain"/>
    <property type="match status" value="1"/>
</dbReference>
<dbReference type="Gene3D" id="3.40.50.1820">
    <property type="entry name" value="alpha/beta hydrolase"/>
    <property type="match status" value="1"/>
</dbReference>
<evidence type="ECO:0000256" key="2">
    <source>
        <dbReference type="ARBA" id="ARBA00022801"/>
    </source>
</evidence>
<accession>A0A507BKJ3</accession>
<keyword evidence="9" id="KW-1185">Reference proteome</keyword>
<proteinExistence type="inferred from homology"/>
<comment type="similarity">
    <text evidence="1">Belongs to the type-B carboxylesterase/lipase family.</text>
</comment>
<reference evidence="8 9" key="1">
    <citation type="submission" date="2019-06" db="EMBL/GenBank/DDBJ databases">
        <title>Draft genome sequence of the filamentous fungus Phialemoniopsis curvata isolated from diesel fuel.</title>
        <authorList>
            <person name="Varaljay V.A."/>
            <person name="Lyon W.J."/>
            <person name="Crouch A.L."/>
            <person name="Drake C.E."/>
            <person name="Hollomon J.M."/>
            <person name="Nadeau L.J."/>
            <person name="Nunn H.S."/>
            <person name="Stevenson B.S."/>
            <person name="Bojanowski C.L."/>
            <person name="Crookes-Goodson W.J."/>
        </authorList>
    </citation>
    <scope>NUCLEOTIDE SEQUENCE [LARGE SCALE GENOMIC DNA]</scope>
    <source>
        <strain evidence="8 9">D216</strain>
    </source>
</reference>
<feature type="transmembrane region" description="Helical" evidence="5">
    <location>
        <begin position="428"/>
        <end position="450"/>
    </location>
</feature>
<protein>
    <recommendedName>
        <fullName evidence="10">Carboxylesterase type B domain-containing protein</fullName>
    </recommendedName>
</protein>
<evidence type="ECO:0000259" key="6">
    <source>
        <dbReference type="Pfam" id="PF00135"/>
    </source>
</evidence>
<evidence type="ECO:0000256" key="5">
    <source>
        <dbReference type="SAM" id="Phobius"/>
    </source>
</evidence>
<feature type="region of interest" description="Disordered" evidence="4">
    <location>
        <begin position="949"/>
        <end position="998"/>
    </location>
</feature>
<dbReference type="AlphaFoldDB" id="A0A507BKJ3"/>
<organism evidence="8 9">
    <name type="scientific">Thyridium curvatum</name>
    <dbReference type="NCBI Taxonomy" id="1093900"/>
    <lineage>
        <taxon>Eukaryota</taxon>
        <taxon>Fungi</taxon>
        <taxon>Dikarya</taxon>
        <taxon>Ascomycota</taxon>
        <taxon>Pezizomycotina</taxon>
        <taxon>Sordariomycetes</taxon>
        <taxon>Sordariomycetidae</taxon>
        <taxon>Thyridiales</taxon>
        <taxon>Thyridiaceae</taxon>
        <taxon>Thyridium</taxon>
    </lineage>
</organism>
<dbReference type="STRING" id="1093900.A0A507BKJ3"/>
<dbReference type="InterPro" id="IPR036812">
    <property type="entry name" value="NAD(P)_OxRdtase_dom_sf"/>
</dbReference>
<dbReference type="Proteomes" id="UP000319257">
    <property type="component" value="Unassembled WGS sequence"/>
</dbReference>
<dbReference type="InterPro" id="IPR050654">
    <property type="entry name" value="AChE-related_enzymes"/>
</dbReference>
<dbReference type="GO" id="GO:0052689">
    <property type="term" value="F:carboxylic ester hydrolase activity"/>
    <property type="evidence" value="ECO:0007669"/>
    <property type="project" value="TreeGrafter"/>
</dbReference>
<dbReference type="PROSITE" id="PS00122">
    <property type="entry name" value="CARBOXYLESTERASE_B_1"/>
    <property type="match status" value="1"/>
</dbReference>
<comment type="caution">
    <text evidence="8">The sequence shown here is derived from an EMBL/GenBank/DDBJ whole genome shotgun (WGS) entry which is preliminary data.</text>
</comment>
<feature type="region of interest" description="Disordered" evidence="4">
    <location>
        <begin position="846"/>
        <end position="868"/>
    </location>
</feature>
<dbReference type="GO" id="GO:0016491">
    <property type="term" value="F:oxidoreductase activity"/>
    <property type="evidence" value="ECO:0007669"/>
    <property type="project" value="UniProtKB-KW"/>
</dbReference>
<dbReference type="InterPro" id="IPR019826">
    <property type="entry name" value="Carboxylesterase_B_AS"/>
</dbReference>
<keyword evidence="2" id="KW-0378">Hydrolase</keyword>
<dbReference type="OrthoDB" id="408631at2759"/>
<dbReference type="RefSeq" id="XP_030999690.1">
    <property type="nucleotide sequence ID" value="XM_031134732.1"/>
</dbReference>
<dbReference type="GeneID" id="41979394"/>
<evidence type="ECO:0000256" key="1">
    <source>
        <dbReference type="ARBA" id="ARBA00005964"/>
    </source>
</evidence>
<keyword evidence="5" id="KW-1133">Transmembrane helix</keyword>
<dbReference type="PANTHER" id="PTHR43918">
    <property type="entry name" value="ACETYLCHOLINESTERASE"/>
    <property type="match status" value="1"/>
</dbReference>
<feature type="domain" description="NADP-dependent oxidoreductase" evidence="7">
    <location>
        <begin position="39"/>
        <end position="333"/>
    </location>
</feature>
<dbReference type="PANTHER" id="PTHR43918:SF4">
    <property type="entry name" value="CARBOXYLIC ESTER HYDROLASE"/>
    <property type="match status" value="1"/>
</dbReference>
<feature type="compositionally biased region" description="Gly residues" evidence="4">
    <location>
        <begin position="956"/>
        <end position="965"/>
    </location>
</feature>
<sequence>MAYTVDGVEVGPIALGMAGKNSLFSFIPPGASVSRLTPRDGSLSTDDAIAVLKAALDAGVNYWDGSDAYGSDSYNSLVLLNRYFERHPEDAGRAVVNIKGCCKIGAGAGAVAAAIDCSPGAVRACVDECLRQLGGRCRLHHFEVARRDPGVAIEDTAAAMAALAGEGKIGAPGLSEVGAATVRRALAAGCRVEVVEVELSVFSTEPLTNGVARVCAENGITLLAYAPLGHGLLTTKRFEDLPEEGDWRRMLPRFHPDNLPANRALAEAVERLAARKGCTPVQLAINWPRALSRRPGMPRIIPVVGTTSAARVADNARLVDLTDEDLDEMDRILAAHPVKGDRYHPGGMKVLDQLTTTILGLKPCDGDEARQRRYTRTRISLTPRDSSCQSRLEPPRRVPRACWSMGVPEPATAPAAEETVRPWRRRCAAAVLALAGATAILVILLLVGFVRGRGQEPWHIDTSSARVDLGYATYVGTRLLDSNVDQYLGIPYAAPPVGNLRWRAPVDPEGKGDVVEAHEDEDCLYANVWAPSNATPGSKLPVWLFIQGGGYTSLSNANWNGSEVVARSGGNIVMAEFNYRVGLWGFLAGDKVRGDGDLNAGLLDQRMMLAWVQKHISKFGGDPARVVIHGASAGAGSAVMHLTAYGGRDDHLFAGAIGESVFFPAQPYLPELEWQFDRVVELVGCRGRQDRDVMSCLRETDTETLQAANVAQPFPGTDGDVVPKFYWTPCIDGDMLEDLPYRMLEKGRFVQVPIIFGNDQDEGTIFAADASDEQAFRSFMQGNFPSLTGADADAILARYPREDAVPGHAAYFPSLARAYGEAAFTCPGIHVLASYYNHSGSLTAAATTPGHSSNTTTSNKTSDHQKQQPPIWSYRYNVRDSVYTSQGLGVVHLSDAAAVFGPDNVPSPGAAPPGYYTYNAGIVPLVMDYYVSFVRALDPNAHRHADAPEWERWGGDRGGGGGGGRRVLLETNSSRMETAPREQLDRRGQASPAQPHET</sequence>
<evidence type="ECO:0008006" key="10">
    <source>
        <dbReference type="Google" id="ProtNLM"/>
    </source>
</evidence>
<dbReference type="EMBL" id="SKBQ01000126">
    <property type="protein sequence ID" value="TPX17979.1"/>
    <property type="molecule type" value="Genomic_DNA"/>
</dbReference>
<gene>
    <name evidence="8" type="ORF">E0L32_011947</name>
</gene>
<dbReference type="InterPro" id="IPR002018">
    <property type="entry name" value="CarbesteraseB"/>
</dbReference>
<keyword evidence="3" id="KW-0560">Oxidoreductase</keyword>
<dbReference type="SUPFAM" id="SSF53474">
    <property type="entry name" value="alpha/beta-Hydrolases"/>
    <property type="match status" value="1"/>
</dbReference>
<keyword evidence="5" id="KW-0812">Transmembrane</keyword>
<dbReference type="SUPFAM" id="SSF51430">
    <property type="entry name" value="NAD(P)-linked oxidoreductase"/>
    <property type="match status" value="1"/>
</dbReference>
<name>A0A507BKJ3_9PEZI</name>
<dbReference type="Pfam" id="PF00248">
    <property type="entry name" value="Aldo_ket_red"/>
    <property type="match status" value="1"/>
</dbReference>
<evidence type="ECO:0000259" key="7">
    <source>
        <dbReference type="Pfam" id="PF00248"/>
    </source>
</evidence>
<feature type="compositionally biased region" description="Basic and acidic residues" evidence="4">
    <location>
        <begin position="978"/>
        <end position="988"/>
    </location>
</feature>